<dbReference type="InterPro" id="IPR006994">
    <property type="entry name" value="TCF25/Rqc1"/>
</dbReference>
<feature type="compositionally biased region" description="Acidic residues" evidence="1">
    <location>
        <begin position="50"/>
        <end position="72"/>
    </location>
</feature>
<feature type="compositionally biased region" description="Acidic residues" evidence="1">
    <location>
        <begin position="22"/>
        <end position="34"/>
    </location>
</feature>
<feature type="region of interest" description="Disordered" evidence="1">
    <location>
        <begin position="184"/>
        <end position="203"/>
    </location>
</feature>
<dbReference type="OrthoDB" id="205993at2759"/>
<feature type="compositionally biased region" description="Basic and acidic residues" evidence="1">
    <location>
        <begin position="99"/>
        <end position="108"/>
    </location>
</feature>
<proteinExistence type="predicted"/>
<dbReference type="Pfam" id="PF04910">
    <property type="entry name" value="Tcf25"/>
    <property type="match status" value="1"/>
</dbReference>
<reference evidence="2" key="1">
    <citation type="journal article" date="2020" name="Stud. Mycol.">
        <title>101 Dothideomycetes genomes: a test case for predicting lifestyles and emergence of pathogens.</title>
        <authorList>
            <person name="Haridas S."/>
            <person name="Albert R."/>
            <person name="Binder M."/>
            <person name="Bloem J."/>
            <person name="Labutti K."/>
            <person name="Salamov A."/>
            <person name="Andreopoulos B."/>
            <person name="Baker S."/>
            <person name="Barry K."/>
            <person name="Bills G."/>
            <person name="Bluhm B."/>
            <person name="Cannon C."/>
            <person name="Castanera R."/>
            <person name="Culley D."/>
            <person name="Daum C."/>
            <person name="Ezra D."/>
            <person name="Gonzalez J."/>
            <person name="Henrissat B."/>
            <person name="Kuo A."/>
            <person name="Liang C."/>
            <person name="Lipzen A."/>
            <person name="Lutzoni F."/>
            <person name="Magnuson J."/>
            <person name="Mondo S."/>
            <person name="Nolan M."/>
            <person name="Ohm R."/>
            <person name="Pangilinan J."/>
            <person name="Park H.-J."/>
            <person name="Ramirez L."/>
            <person name="Alfaro M."/>
            <person name="Sun H."/>
            <person name="Tritt A."/>
            <person name="Yoshinaga Y."/>
            <person name="Zwiers L.-H."/>
            <person name="Turgeon B."/>
            <person name="Goodwin S."/>
            <person name="Spatafora J."/>
            <person name="Crous P."/>
            <person name="Grigoriev I."/>
        </authorList>
    </citation>
    <scope>NUCLEOTIDE SEQUENCE</scope>
    <source>
        <strain evidence="2">CBS 125425</strain>
    </source>
</reference>
<feature type="region of interest" description="Disordered" evidence="1">
    <location>
        <begin position="1"/>
        <end position="116"/>
    </location>
</feature>
<feature type="compositionally biased region" description="Basic residues" evidence="1">
    <location>
        <begin position="82"/>
        <end position="98"/>
    </location>
</feature>
<dbReference type="AlphaFoldDB" id="A0A9P4V1K9"/>
<gene>
    <name evidence="2" type="ORF">EJ04DRAFT_463145</name>
</gene>
<dbReference type="PANTHER" id="PTHR22684">
    <property type="entry name" value="NULP1-RELATED"/>
    <property type="match status" value="1"/>
</dbReference>
<dbReference type="PANTHER" id="PTHR22684:SF0">
    <property type="entry name" value="RIBOSOME QUALITY CONTROL COMPLEX SUBUNIT TCF25"/>
    <property type="match status" value="1"/>
</dbReference>
<sequence>MSSRALRKAQKELEERQRLEQTQEEEEEESEEELAPASNPKPSLFAMLGEVDEDENNEDDESAQIDAEDEENVEHVAAAAKSSKKSKKKKKKGKGKGKGKAEIHEPEKNSASSNLESGMDEIDRALLALNMTSQAQSGPETEESAPAISEELQQLYTALSINTQHLHVGNEMRKLFGRAALEEGHDDGDAQQGGMAAAVRGRQGTRGGRNLASIGLRRNIFVQGKENWPRATLGGLAMEVVNKRADGIVEYRFVHLVAYQSTQQQFEACVASMNPDQMIRLLQLNPYHISTLLQVSEIFKQQRDNATSGDLLERALFSFGRAVHSTFSTNLAQGKARLDFRRPENREFWLAAWRYIHTLGVRATWRTAFEWAKLMLSMSPEEDPYCMRLLLDQLALRGHDPQGLIDIIQCDHLQRLWKIPPNFAFSTALAHNQLKDPKKARSTLRSAIKEYPWIAARLCKDLDVTPIPKFIWGKEPNTNFQELLCRLYVSSAKDLWNEPETISLLMEVAHSLGDEDAPLGDAEHPYWLAPIDEIQLARHVILTDDRSLLVLIDPHVKARLTSSSDPLPPEDNMMSYSLVAPGVQVQRRDRENMVAELRGLIDYLERLDLDPRLLGGGDVSQEELIRAVVRAGSSEAEFRRNMERARGLRGQLLELGVRV</sequence>
<comment type="caution">
    <text evidence="2">The sequence shown here is derived from an EMBL/GenBank/DDBJ whole genome shotgun (WGS) entry which is preliminary data.</text>
</comment>
<evidence type="ECO:0000313" key="3">
    <source>
        <dbReference type="Proteomes" id="UP000799444"/>
    </source>
</evidence>
<accession>A0A9P4V1K9</accession>
<organism evidence="2 3">
    <name type="scientific">Polyplosphaeria fusca</name>
    <dbReference type="NCBI Taxonomy" id="682080"/>
    <lineage>
        <taxon>Eukaryota</taxon>
        <taxon>Fungi</taxon>
        <taxon>Dikarya</taxon>
        <taxon>Ascomycota</taxon>
        <taxon>Pezizomycotina</taxon>
        <taxon>Dothideomycetes</taxon>
        <taxon>Pleosporomycetidae</taxon>
        <taxon>Pleosporales</taxon>
        <taxon>Tetraplosphaeriaceae</taxon>
        <taxon>Polyplosphaeria</taxon>
    </lineage>
</organism>
<dbReference type="GO" id="GO:1990116">
    <property type="term" value="P:ribosome-associated ubiquitin-dependent protein catabolic process"/>
    <property type="evidence" value="ECO:0007669"/>
    <property type="project" value="TreeGrafter"/>
</dbReference>
<protein>
    <submittedName>
        <fullName evidence="2">DUF654-domain-containing protein</fullName>
    </submittedName>
</protein>
<dbReference type="EMBL" id="ML996125">
    <property type="protein sequence ID" value="KAF2736467.1"/>
    <property type="molecule type" value="Genomic_DNA"/>
</dbReference>
<feature type="compositionally biased region" description="Basic and acidic residues" evidence="1">
    <location>
        <begin position="9"/>
        <end position="21"/>
    </location>
</feature>
<evidence type="ECO:0000313" key="2">
    <source>
        <dbReference type="EMBL" id="KAF2736467.1"/>
    </source>
</evidence>
<evidence type="ECO:0000256" key="1">
    <source>
        <dbReference type="SAM" id="MobiDB-lite"/>
    </source>
</evidence>
<dbReference type="GO" id="GO:1990112">
    <property type="term" value="C:RQC complex"/>
    <property type="evidence" value="ECO:0007669"/>
    <property type="project" value="TreeGrafter"/>
</dbReference>
<keyword evidence="3" id="KW-1185">Reference proteome</keyword>
<dbReference type="Proteomes" id="UP000799444">
    <property type="component" value="Unassembled WGS sequence"/>
</dbReference>
<name>A0A9P4V1K9_9PLEO</name>
<feature type="non-terminal residue" evidence="2">
    <location>
        <position position="659"/>
    </location>
</feature>
<dbReference type="GO" id="GO:0072344">
    <property type="term" value="P:rescue of stalled ribosome"/>
    <property type="evidence" value="ECO:0007669"/>
    <property type="project" value="TreeGrafter"/>
</dbReference>